<reference evidence="2 3" key="1">
    <citation type="submission" date="2018-05" db="EMBL/GenBank/DDBJ databases">
        <title>Genomic Encyclopedia of Type Strains, Phase IV (KMG-IV): sequencing the most valuable type-strain genomes for metagenomic binning, comparative biology and taxonomic classification.</title>
        <authorList>
            <person name="Goeker M."/>
        </authorList>
    </citation>
    <scope>NUCLEOTIDE SEQUENCE [LARGE SCALE GENOMIC DNA]</scope>
    <source>
        <strain evidence="2 3">DSM 6462</strain>
    </source>
</reference>
<dbReference type="PANTHER" id="PTHR34989:SF1">
    <property type="entry name" value="PROTEIN HDED"/>
    <property type="match status" value="1"/>
</dbReference>
<feature type="transmembrane region" description="Helical" evidence="1">
    <location>
        <begin position="79"/>
        <end position="97"/>
    </location>
</feature>
<feature type="transmembrane region" description="Helical" evidence="1">
    <location>
        <begin position="133"/>
        <end position="153"/>
    </location>
</feature>
<evidence type="ECO:0000313" key="2">
    <source>
        <dbReference type="EMBL" id="PXW57227.1"/>
    </source>
</evidence>
<keyword evidence="1" id="KW-0812">Transmembrane</keyword>
<feature type="transmembrane region" description="Helical" evidence="1">
    <location>
        <begin position="22"/>
        <end position="42"/>
    </location>
</feature>
<keyword evidence="1" id="KW-1133">Transmembrane helix</keyword>
<feature type="transmembrane region" description="Helical" evidence="1">
    <location>
        <begin position="165"/>
        <end position="185"/>
    </location>
</feature>
<dbReference type="Proteomes" id="UP000248021">
    <property type="component" value="Unassembled WGS sequence"/>
</dbReference>
<accession>A0A2V3U3V1</accession>
<comment type="caution">
    <text evidence="2">The sequence shown here is derived from an EMBL/GenBank/DDBJ whole genome shotgun (WGS) entry which is preliminary data.</text>
</comment>
<name>A0A2V3U3V1_9HYPH</name>
<dbReference type="InterPro" id="IPR005325">
    <property type="entry name" value="DUF308_memb"/>
</dbReference>
<protein>
    <submittedName>
        <fullName evidence="2">Uncharacterized membrane protein HdeD (DUF308 family)</fullName>
    </submittedName>
</protein>
<keyword evidence="3" id="KW-1185">Reference proteome</keyword>
<evidence type="ECO:0000256" key="1">
    <source>
        <dbReference type="SAM" id="Phobius"/>
    </source>
</evidence>
<dbReference type="PANTHER" id="PTHR34989">
    <property type="entry name" value="PROTEIN HDED"/>
    <property type="match status" value="1"/>
</dbReference>
<dbReference type="GO" id="GO:0005886">
    <property type="term" value="C:plasma membrane"/>
    <property type="evidence" value="ECO:0007669"/>
    <property type="project" value="TreeGrafter"/>
</dbReference>
<sequence length="192" mass="20045">MASGYAKSVQSRDLGEAVRAKWIWFLCLGLLLIAGGVLAIMLPVISTIAASLVLGVVLACVGIVQIIQSFQVKGWAGFIWHLLIGVIQFVGGVLIYLNPLAGAIAITGLIAIVFLVQGLSQIALAIRLRPQSGWGWLLGSGIIALLASAALLLKFPYTSVYTPGTIAGISLLLAGCAYLAIAFTARRIGSTL</sequence>
<proteinExistence type="predicted"/>
<feature type="transmembrane region" description="Helical" evidence="1">
    <location>
        <begin position="48"/>
        <end position="67"/>
    </location>
</feature>
<dbReference type="InterPro" id="IPR052712">
    <property type="entry name" value="Acid_resist_chaperone_HdeD"/>
</dbReference>
<gene>
    <name evidence="2" type="ORF">C7450_107267</name>
</gene>
<feature type="transmembrane region" description="Helical" evidence="1">
    <location>
        <begin position="103"/>
        <end position="126"/>
    </location>
</feature>
<organism evidence="2 3">
    <name type="scientific">Chelatococcus asaccharovorans</name>
    <dbReference type="NCBI Taxonomy" id="28210"/>
    <lineage>
        <taxon>Bacteria</taxon>
        <taxon>Pseudomonadati</taxon>
        <taxon>Pseudomonadota</taxon>
        <taxon>Alphaproteobacteria</taxon>
        <taxon>Hyphomicrobiales</taxon>
        <taxon>Chelatococcaceae</taxon>
        <taxon>Chelatococcus</taxon>
    </lineage>
</organism>
<dbReference type="RefSeq" id="WP_245449886.1">
    <property type="nucleotide sequence ID" value="NZ_CAKNFM010000006.1"/>
</dbReference>
<dbReference type="EMBL" id="QJJK01000007">
    <property type="protein sequence ID" value="PXW57227.1"/>
    <property type="molecule type" value="Genomic_DNA"/>
</dbReference>
<dbReference type="Pfam" id="PF03729">
    <property type="entry name" value="DUF308"/>
    <property type="match status" value="1"/>
</dbReference>
<keyword evidence="1" id="KW-0472">Membrane</keyword>
<evidence type="ECO:0000313" key="3">
    <source>
        <dbReference type="Proteomes" id="UP000248021"/>
    </source>
</evidence>
<dbReference type="AlphaFoldDB" id="A0A2V3U3V1"/>